<dbReference type="OrthoDB" id="543156at2759"/>
<evidence type="ECO:0000313" key="3">
    <source>
        <dbReference type="Proteomes" id="UP000272025"/>
    </source>
</evidence>
<reference evidence="2 3" key="1">
    <citation type="journal article" date="2018" name="Mol. Ecol.">
        <title>The obligate alkalophilic soda-lake fungus Sodiomyces alkalinus has shifted to a protein diet.</title>
        <authorList>
            <person name="Grum-Grzhimaylo A.A."/>
            <person name="Falkoski D.L."/>
            <person name="van den Heuvel J."/>
            <person name="Valero-Jimenez C.A."/>
            <person name="Min B."/>
            <person name="Choi I.G."/>
            <person name="Lipzen A."/>
            <person name="Daum C.G."/>
            <person name="Aanen D.K."/>
            <person name="Tsang A."/>
            <person name="Henrissat B."/>
            <person name="Bilanenko E.N."/>
            <person name="de Vries R.P."/>
            <person name="van Kan J.A.L."/>
            <person name="Grigoriev I.V."/>
            <person name="Debets A.J.M."/>
        </authorList>
    </citation>
    <scope>NUCLEOTIDE SEQUENCE [LARGE SCALE GENOMIC DNA]</scope>
    <source>
        <strain evidence="2 3">F11</strain>
    </source>
</reference>
<sequence length="365" mass="39760">MPSEDLNYAHALEHHAEESGIGAWDSGGIGITEDRDAAGSTHQAYIPPEYSRSRERGTSIAHQPSPAIMLNKVVKVGVYIPAGCQLLDMACVDILHVMSHEYIQAIRSLVPQHMIDLAPNVKIFYITTRARMAEGSIPMTAELDARPTHATDHPDVAPGKLDIVVVPGPDPSTEFSDEMTGWLREQAANEGTDILSICTGILLCGAAGLLDGKKVCGPRGIQDDLKNKFPGAEFVGEKYRWYQDGRFWSAGGFTPAPSLFFLFLFLVPFVPLPLPLALLDSVSLQTSNGSGFRCGVTNGNDLIAAYARSGKHFAPALGDLACIMAEVGDRSQLYKKGQSVYILGMLWEVAEGLREKRRICHLRRN</sequence>
<gene>
    <name evidence="2" type="ORF">SODALDRAFT_377965</name>
</gene>
<name>A0A3N2Q008_SODAK</name>
<dbReference type="Proteomes" id="UP000272025">
    <property type="component" value="Unassembled WGS sequence"/>
</dbReference>
<dbReference type="RefSeq" id="XP_028467893.1">
    <property type="nucleotide sequence ID" value="XM_028614947.1"/>
</dbReference>
<dbReference type="InterPro" id="IPR029062">
    <property type="entry name" value="Class_I_gatase-like"/>
</dbReference>
<evidence type="ECO:0000259" key="1">
    <source>
        <dbReference type="Pfam" id="PF01965"/>
    </source>
</evidence>
<proteinExistence type="predicted"/>
<dbReference type="Gene3D" id="3.40.50.880">
    <property type="match status" value="1"/>
</dbReference>
<dbReference type="GeneID" id="39583424"/>
<dbReference type="EMBL" id="ML119053">
    <property type="protein sequence ID" value="ROT40087.1"/>
    <property type="molecule type" value="Genomic_DNA"/>
</dbReference>
<dbReference type="SUPFAM" id="SSF52317">
    <property type="entry name" value="Class I glutamine amidotransferase-like"/>
    <property type="match status" value="1"/>
</dbReference>
<feature type="domain" description="DJ-1/PfpI" evidence="1">
    <location>
        <begin position="135"/>
        <end position="257"/>
    </location>
</feature>
<accession>A0A3N2Q008</accession>
<dbReference type="Pfam" id="PF01965">
    <property type="entry name" value="DJ-1_PfpI"/>
    <property type="match status" value="1"/>
</dbReference>
<keyword evidence="3" id="KW-1185">Reference proteome</keyword>
<dbReference type="PANTHER" id="PTHR43130:SF7">
    <property type="entry name" value="DJ-1_PFPI DOMAIN-CONTAINING PROTEIN"/>
    <property type="match status" value="1"/>
</dbReference>
<dbReference type="InterPro" id="IPR002818">
    <property type="entry name" value="DJ-1/PfpI"/>
</dbReference>
<protein>
    <recommendedName>
        <fullName evidence="1">DJ-1/PfpI domain-containing protein</fullName>
    </recommendedName>
</protein>
<dbReference type="PANTHER" id="PTHR43130">
    <property type="entry name" value="ARAC-FAMILY TRANSCRIPTIONAL REGULATOR"/>
    <property type="match status" value="1"/>
</dbReference>
<evidence type="ECO:0000313" key="2">
    <source>
        <dbReference type="EMBL" id="ROT40087.1"/>
    </source>
</evidence>
<dbReference type="AlphaFoldDB" id="A0A3N2Q008"/>
<organism evidence="2 3">
    <name type="scientific">Sodiomyces alkalinus (strain CBS 110278 / VKM F-3762 / F11)</name>
    <name type="common">Alkaliphilic filamentous fungus</name>
    <dbReference type="NCBI Taxonomy" id="1314773"/>
    <lineage>
        <taxon>Eukaryota</taxon>
        <taxon>Fungi</taxon>
        <taxon>Dikarya</taxon>
        <taxon>Ascomycota</taxon>
        <taxon>Pezizomycotina</taxon>
        <taxon>Sordariomycetes</taxon>
        <taxon>Hypocreomycetidae</taxon>
        <taxon>Glomerellales</taxon>
        <taxon>Plectosphaerellaceae</taxon>
        <taxon>Sodiomyces</taxon>
    </lineage>
</organism>
<dbReference type="InterPro" id="IPR052158">
    <property type="entry name" value="INH-QAR"/>
</dbReference>